<keyword evidence="3" id="KW-0238">DNA-binding</keyword>
<dbReference type="Proteomes" id="UP000780690">
    <property type="component" value="Unassembled WGS sequence"/>
</dbReference>
<gene>
    <name evidence="6" type="ORF">F3J38_00450</name>
</gene>
<dbReference type="InterPro" id="IPR036390">
    <property type="entry name" value="WH_DNA-bd_sf"/>
</dbReference>
<comment type="similarity">
    <text evidence="1">Belongs to the LysR transcriptional regulatory family.</text>
</comment>
<dbReference type="PANTHER" id="PTHR30419">
    <property type="entry name" value="HTH-TYPE TRANSCRIPTIONAL REGULATOR YBHD"/>
    <property type="match status" value="1"/>
</dbReference>
<protein>
    <submittedName>
        <fullName evidence="6">LysR family transcriptional regulator</fullName>
    </submittedName>
</protein>
<dbReference type="PROSITE" id="PS50931">
    <property type="entry name" value="HTH_LYSR"/>
    <property type="match status" value="1"/>
</dbReference>
<dbReference type="SUPFAM" id="SSF46785">
    <property type="entry name" value="Winged helix' DNA-binding domain"/>
    <property type="match status" value="1"/>
</dbReference>
<sequence length="312" mass="34742">MSMMLYPDKSIRYLYEVGIHGGIRRAAEALDVDPAAISRQLSQLARDMQLPLLERRGRNVVLTEAGKLLAEDYAQTHQRRSHLERRLKDLRHKRGGSISLRVGQGMVDEVVKSVLQPFSQNYPEVFIEILSGDMQTTVSLITRGEVDMAVGFGPVGPPGVKCFSFARGPICAIVRHDHPIALYEQIEIAELAKYPLIGMDKEFGIQSYMNVMFNQEGLVFSPAYSCNLFTSAIALSQAGMGIAFMTAKVVEDTLTSRGLVAVPIHHRIARESQGYILRSTDHRLTPAAQHLWQLLCQFFERTVPASSSPLTD</sequence>
<organism evidence="6 7">
    <name type="scientific">Candidatus Pantoea formicae</name>
    <dbReference type="NCBI Taxonomy" id="2608355"/>
    <lineage>
        <taxon>Bacteria</taxon>
        <taxon>Pseudomonadati</taxon>
        <taxon>Pseudomonadota</taxon>
        <taxon>Gammaproteobacteria</taxon>
        <taxon>Enterobacterales</taxon>
        <taxon>Erwiniaceae</taxon>
        <taxon>Pantoea</taxon>
    </lineage>
</organism>
<evidence type="ECO:0000259" key="5">
    <source>
        <dbReference type="PROSITE" id="PS50931"/>
    </source>
</evidence>
<feature type="domain" description="HTH lysR-type" evidence="5">
    <location>
        <begin position="9"/>
        <end position="63"/>
    </location>
</feature>
<proteinExistence type="inferred from homology"/>
<dbReference type="SUPFAM" id="SSF53850">
    <property type="entry name" value="Periplasmic binding protein-like II"/>
    <property type="match status" value="1"/>
</dbReference>
<dbReference type="Gene3D" id="3.40.190.290">
    <property type="match status" value="1"/>
</dbReference>
<keyword evidence="2" id="KW-0805">Transcription regulation</keyword>
<evidence type="ECO:0000256" key="2">
    <source>
        <dbReference type="ARBA" id="ARBA00023015"/>
    </source>
</evidence>
<dbReference type="Pfam" id="PF03466">
    <property type="entry name" value="LysR_substrate"/>
    <property type="match status" value="1"/>
</dbReference>
<dbReference type="InterPro" id="IPR050950">
    <property type="entry name" value="HTH-type_LysR_regulators"/>
</dbReference>
<dbReference type="RefSeq" id="WP_167134047.1">
    <property type="nucleotide sequence ID" value="NZ_VWXD01000001.1"/>
</dbReference>
<dbReference type="Pfam" id="PF00126">
    <property type="entry name" value="HTH_1"/>
    <property type="match status" value="1"/>
</dbReference>
<evidence type="ECO:0000256" key="1">
    <source>
        <dbReference type="ARBA" id="ARBA00009437"/>
    </source>
</evidence>
<dbReference type="Gene3D" id="1.10.10.10">
    <property type="entry name" value="Winged helix-like DNA-binding domain superfamily/Winged helix DNA-binding domain"/>
    <property type="match status" value="1"/>
</dbReference>
<dbReference type="InterPro" id="IPR005119">
    <property type="entry name" value="LysR_subst-bd"/>
</dbReference>
<evidence type="ECO:0000313" key="6">
    <source>
        <dbReference type="EMBL" id="NIE98544.1"/>
    </source>
</evidence>
<dbReference type="PANTHER" id="PTHR30419:SF8">
    <property type="entry name" value="NITROGEN ASSIMILATION TRANSCRIPTIONAL ACTIVATOR-RELATED"/>
    <property type="match status" value="1"/>
</dbReference>
<dbReference type="EMBL" id="VWXD01000001">
    <property type="protein sequence ID" value="NIE98544.1"/>
    <property type="molecule type" value="Genomic_DNA"/>
</dbReference>
<keyword evidence="4" id="KW-0804">Transcription</keyword>
<keyword evidence="7" id="KW-1185">Reference proteome</keyword>
<reference evidence="6 7" key="1">
    <citation type="journal article" date="2019" name="bioRxiv">
        <title>Bacteria contribute to plant secondary compound degradation in a generalist herbivore system.</title>
        <authorList>
            <person name="Francoeur C.B."/>
            <person name="Khadempour L."/>
            <person name="Moreira-Soto R.D."/>
            <person name="Gotting K."/>
            <person name="Book A.J."/>
            <person name="Pinto-Tomas A.A."/>
            <person name="Keefover-Ring K."/>
            <person name="Currie C.R."/>
        </authorList>
    </citation>
    <scope>NUCLEOTIDE SEQUENCE [LARGE SCALE GENOMIC DNA]</scope>
    <source>
        <strain evidence="6 7">Acro-805</strain>
    </source>
</reference>
<dbReference type="InterPro" id="IPR036388">
    <property type="entry name" value="WH-like_DNA-bd_sf"/>
</dbReference>
<accession>A0ABX0QSG2</accession>
<dbReference type="InterPro" id="IPR000847">
    <property type="entry name" value="LysR_HTH_N"/>
</dbReference>
<evidence type="ECO:0000313" key="7">
    <source>
        <dbReference type="Proteomes" id="UP000780690"/>
    </source>
</evidence>
<evidence type="ECO:0000256" key="3">
    <source>
        <dbReference type="ARBA" id="ARBA00023125"/>
    </source>
</evidence>
<evidence type="ECO:0000256" key="4">
    <source>
        <dbReference type="ARBA" id="ARBA00023163"/>
    </source>
</evidence>
<comment type="caution">
    <text evidence="6">The sequence shown here is derived from an EMBL/GenBank/DDBJ whole genome shotgun (WGS) entry which is preliminary data.</text>
</comment>
<name>A0ABX0QSG2_9GAMM</name>